<dbReference type="InterPro" id="IPR036188">
    <property type="entry name" value="FAD/NAD-bd_sf"/>
</dbReference>
<proteinExistence type="predicted"/>
<dbReference type="AlphaFoldDB" id="A0A1H3TGE2"/>
<reference evidence="2 3" key="1">
    <citation type="submission" date="2016-10" db="EMBL/GenBank/DDBJ databases">
        <authorList>
            <person name="de Groot N.N."/>
        </authorList>
    </citation>
    <scope>NUCLEOTIDE SEQUENCE [LARGE SCALE GENOMIC DNA]</scope>
    <source>
        <strain evidence="2 3">CGMCC 4.3491</strain>
    </source>
</reference>
<dbReference type="PANTHER" id="PTHR43539:SF68">
    <property type="entry name" value="FLAVIN-BINDING MONOOXYGENASE-LIKE PROTEIN (AFU_ORTHOLOGUE AFUA_4G09220)"/>
    <property type="match status" value="1"/>
</dbReference>
<dbReference type="Pfam" id="PF13738">
    <property type="entry name" value="Pyr_redox_3"/>
    <property type="match status" value="1"/>
</dbReference>
<protein>
    <submittedName>
        <fullName evidence="2">Putative flavoprotein involved in K+ transport</fullName>
    </submittedName>
</protein>
<dbReference type="GO" id="GO:0004497">
    <property type="term" value="F:monooxygenase activity"/>
    <property type="evidence" value="ECO:0007669"/>
    <property type="project" value="TreeGrafter"/>
</dbReference>
<evidence type="ECO:0000313" key="3">
    <source>
        <dbReference type="Proteomes" id="UP000198891"/>
    </source>
</evidence>
<gene>
    <name evidence="2" type="ORF">SAMN05216554_4174</name>
</gene>
<evidence type="ECO:0000313" key="2">
    <source>
        <dbReference type="EMBL" id="SDZ48948.1"/>
    </source>
</evidence>
<name>A0A1H3TGE2_9MICO</name>
<dbReference type="STRING" id="381665.SAMN05216554_4174"/>
<evidence type="ECO:0000256" key="1">
    <source>
        <dbReference type="ARBA" id="ARBA00023002"/>
    </source>
</evidence>
<accession>A0A1H3TGE2</accession>
<keyword evidence="3" id="KW-1185">Reference proteome</keyword>
<sequence length="599" mass="66759">MTDTLMTAPIELDRADAARLFATWLDEFARAVESQDQDGLAGLFDADASWRDFMAFRWDFSNQLDRESLVPAFLEAASVWQATAFSVNTDQEPLTDGDSIQGFFDFQTRDRVDRGYVHLVRVDSRFVARSMQTQIISLQEFPERTGHNRPEGKVYGLVPNRTRWRSDRTKESAFEDSDPAVLILGAGHNGLAVAARLGALDVPTLVIDKEDRVGDQWRNRYAALALHSSVFGDHLPYLPLPPTWTAHTPKDKWADWLESYAQLLDLNVWTGTEYVGGEYHDDTQRWTIRVRRPDGSIRELHPRHFFVAGGMFGAPKTPDIPGLDTFAGEAMHSDKFQDGASFAGKRALVVGAGVSAHEIAHDLWEHGADVTMLQRSATYVLSYESYHKYWNPLFTEDMPMAPEFADQVGNAVPFVKNIPRFQQLVKDGAETDKELLDGLVSAGFALEWGPDGTGVLGAHQSGRDGYQIDIGASQLVANGSVHLKHGVELSEIRGNSVLFSDGTELEVDVIVFATGYHQFWGHMGPTLGSVASKIESAYSRADDGEYANTWRRSAQPGLWFGAGFIRMARFYSQFSALMIKAIEEGLEPIDPDHPEKRPQ</sequence>
<dbReference type="Gene3D" id="3.50.50.60">
    <property type="entry name" value="FAD/NAD(P)-binding domain"/>
    <property type="match status" value="2"/>
</dbReference>
<dbReference type="InterPro" id="IPR050982">
    <property type="entry name" value="Auxin_biosynth/cation_transpt"/>
</dbReference>
<dbReference type="EMBL" id="FNPZ01000005">
    <property type="protein sequence ID" value="SDZ48948.1"/>
    <property type="molecule type" value="Genomic_DNA"/>
</dbReference>
<dbReference type="Proteomes" id="UP000198891">
    <property type="component" value="Unassembled WGS sequence"/>
</dbReference>
<dbReference type="SUPFAM" id="SSF51905">
    <property type="entry name" value="FAD/NAD(P)-binding domain"/>
    <property type="match status" value="2"/>
</dbReference>
<dbReference type="GO" id="GO:0050660">
    <property type="term" value="F:flavin adenine dinucleotide binding"/>
    <property type="evidence" value="ECO:0007669"/>
    <property type="project" value="TreeGrafter"/>
</dbReference>
<dbReference type="PANTHER" id="PTHR43539">
    <property type="entry name" value="FLAVIN-BINDING MONOOXYGENASE-LIKE PROTEIN (AFU_ORTHOLOGUE AFUA_4G09220)"/>
    <property type="match status" value="1"/>
</dbReference>
<keyword evidence="1" id="KW-0560">Oxidoreductase</keyword>
<dbReference type="PRINTS" id="PR00411">
    <property type="entry name" value="PNDRDTASEI"/>
</dbReference>
<organism evidence="2 3">
    <name type="scientific">Herbiconiux ginsengi</name>
    <dbReference type="NCBI Taxonomy" id="381665"/>
    <lineage>
        <taxon>Bacteria</taxon>
        <taxon>Bacillati</taxon>
        <taxon>Actinomycetota</taxon>
        <taxon>Actinomycetes</taxon>
        <taxon>Micrococcales</taxon>
        <taxon>Microbacteriaceae</taxon>
        <taxon>Herbiconiux</taxon>
    </lineage>
</organism>